<accession>A0A699UNN6</accession>
<evidence type="ECO:0000313" key="1">
    <source>
        <dbReference type="EMBL" id="GFD21354.1"/>
    </source>
</evidence>
<feature type="non-terminal residue" evidence="1">
    <location>
        <position position="125"/>
    </location>
</feature>
<keyword evidence="1" id="KW-0695">RNA-directed DNA polymerase</keyword>
<dbReference type="EMBL" id="BKCJ011329034">
    <property type="protein sequence ID" value="GFD21354.1"/>
    <property type="molecule type" value="Genomic_DNA"/>
</dbReference>
<reference evidence="1" key="1">
    <citation type="journal article" date="2019" name="Sci. Rep.">
        <title>Draft genome of Tanacetum cinerariifolium, the natural source of mosquito coil.</title>
        <authorList>
            <person name="Yamashiro T."/>
            <person name="Shiraishi A."/>
            <person name="Satake H."/>
            <person name="Nakayama K."/>
        </authorList>
    </citation>
    <scope>NUCLEOTIDE SEQUENCE</scope>
</reference>
<comment type="caution">
    <text evidence="1">The sequence shown here is derived from an EMBL/GenBank/DDBJ whole genome shotgun (WGS) entry which is preliminary data.</text>
</comment>
<keyword evidence="1" id="KW-0808">Transferase</keyword>
<name>A0A699UNN6_TANCI</name>
<protein>
    <submittedName>
        <fullName evidence="1">RNA-directed DNA polymerase, eukaryota</fullName>
    </submittedName>
</protein>
<gene>
    <name evidence="1" type="ORF">Tci_893323</name>
</gene>
<keyword evidence="1" id="KW-0548">Nucleotidyltransferase</keyword>
<organism evidence="1">
    <name type="scientific">Tanacetum cinerariifolium</name>
    <name type="common">Dalmatian daisy</name>
    <name type="synonym">Chrysanthemum cinerariifolium</name>
    <dbReference type="NCBI Taxonomy" id="118510"/>
    <lineage>
        <taxon>Eukaryota</taxon>
        <taxon>Viridiplantae</taxon>
        <taxon>Streptophyta</taxon>
        <taxon>Embryophyta</taxon>
        <taxon>Tracheophyta</taxon>
        <taxon>Spermatophyta</taxon>
        <taxon>Magnoliopsida</taxon>
        <taxon>eudicotyledons</taxon>
        <taxon>Gunneridae</taxon>
        <taxon>Pentapetalae</taxon>
        <taxon>asterids</taxon>
        <taxon>campanulids</taxon>
        <taxon>Asterales</taxon>
        <taxon>Asteraceae</taxon>
        <taxon>Asteroideae</taxon>
        <taxon>Anthemideae</taxon>
        <taxon>Anthemidinae</taxon>
        <taxon>Tanacetum</taxon>
    </lineage>
</organism>
<dbReference type="GO" id="GO:0003964">
    <property type="term" value="F:RNA-directed DNA polymerase activity"/>
    <property type="evidence" value="ECO:0007669"/>
    <property type="project" value="UniProtKB-KW"/>
</dbReference>
<proteinExistence type="predicted"/>
<dbReference type="AlphaFoldDB" id="A0A699UNN6"/>
<sequence length="125" mass="14190">MTKQTASNMPTCIYQNDMSHFKVVKDSWNDSSLTDNNSIVLLKRKFQALKVAIKTWNKEVKVKSNDSRLIITNRLAAIDKLLDQGKGNSNLVQERSGLMKDIQEINKNLALDLAQKAKVRWSIEG</sequence>